<gene>
    <name evidence="1" type="ORF">P43SY_001875</name>
</gene>
<dbReference type="CDD" id="cd02440">
    <property type="entry name" value="AdoMet_MTases"/>
    <property type="match status" value="1"/>
</dbReference>
<dbReference type="AlphaFoldDB" id="A0AAD5LHL7"/>
<reference evidence="1" key="1">
    <citation type="submission" date="2021-12" db="EMBL/GenBank/DDBJ databases">
        <title>Prjna785345.</title>
        <authorList>
            <person name="Rujirawat T."/>
            <person name="Krajaejun T."/>
        </authorList>
    </citation>
    <scope>NUCLEOTIDE SEQUENCE</scope>
    <source>
        <strain evidence="1">Pi057C3</strain>
    </source>
</reference>
<protein>
    <submittedName>
        <fullName evidence="1">Uncharacterized protein</fullName>
    </submittedName>
</protein>
<dbReference type="Gene3D" id="3.40.50.150">
    <property type="entry name" value="Vaccinia Virus protein VP39"/>
    <property type="match status" value="1"/>
</dbReference>
<name>A0AAD5LHL7_PYTIN</name>
<comment type="caution">
    <text evidence="1">The sequence shown here is derived from an EMBL/GenBank/DDBJ whole genome shotgun (WGS) entry which is preliminary data.</text>
</comment>
<dbReference type="InterPro" id="IPR029063">
    <property type="entry name" value="SAM-dependent_MTases_sf"/>
</dbReference>
<dbReference type="Proteomes" id="UP001209570">
    <property type="component" value="Unassembled WGS sequence"/>
</dbReference>
<dbReference type="SUPFAM" id="SSF53335">
    <property type="entry name" value="S-adenosyl-L-methionine-dependent methyltransferases"/>
    <property type="match status" value="1"/>
</dbReference>
<dbReference type="EMBL" id="JAKCXM010000190">
    <property type="protein sequence ID" value="KAJ0399209.1"/>
    <property type="molecule type" value="Genomic_DNA"/>
</dbReference>
<keyword evidence="2" id="KW-1185">Reference proteome</keyword>
<evidence type="ECO:0000313" key="2">
    <source>
        <dbReference type="Proteomes" id="UP001209570"/>
    </source>
</evidence>
<evidence type="ECO:0000313" key="1">
    <source>
        <dbReference type="EMBL" id="KAJ0399209.1"/>
    </source>
</evidence>
<dbReference type="Pfam" id="PF10294">
    <property type="entry name" value="Methyltransf_16"/>
    <property type="match status" value="1"/>
</dbReference>
<dbReference type="InterPro" id="IPR019410">
    <property type="entry name" value="Methyltransf_16"/>
</dbReference>
<proteinExistence type="predicted"/>
<dbReference type="PANTHER" id="PTHR14614">
    <property type="entry name" value="HEPATOCELLULAR CARCINOMA-ASSOCIATED ANTIGEN"/>
    <property type="match status" value="1"/>
</dbReference>
<accession>A0AAD5LHL7</accession>
<organism evidence="1 2">
    <name type="scientific">Pythium insidiosum</name>
    <name type="common">Pythiosis disease agent</name>
    <dbReference type="NCBI Taxonomy" id="114742"/>
    <lineage>
        <taxon>Eukaryota</taxon>
        <taxon>Sar</taxon>
        <taxon>Stramenopiles</taxon>
        <taxon>Oomycota</taxon>
        <taxon>Peronosporomycetes</taxon>
        <taxon>Pythiales</taxon>
        <taxon>Pythiaceae</taxon>
        <taxon>Pythium</taxon>
    </lineage>
</organism>
<sequence length="250" mass="26893">MTFCAPWTALFPAALAPTDAKAASLGIDYIAASASTTDVGGLCVRQDLRRFGVAGAVWNCARVLVELFTQHPTLVAARRVIELGAGTGALGLAVARAPGAALVTLTDLPNVVFALTAKNVAAACEQHEGLRSLSSNGALSAKPHRWGDDLSEDLRRNGPWDVVLCSDCLYEPQLYPDLLCSLDTLTASTATAIVYIAYKQRHPERERCFFASAASSYDITVWGDKEDAFPRSFRGEGIFVCRLQRRLDVS</sequence>